<dbReference type="InterPro" id="IPR036271">
    <property type="entry name" value="Tet_transcr_reg_TetR-rel_C_sf"/>
</dbReference>
<evidence type="ECO:0000313" key="6">
    <source>
        <dbReference type="EMBL" id="SDU36544.1"/>
    </source>
</evidence>
<dbReference type="PANTHER" id="PTHR30055:SF234">
    <property type="entry name" value="HTH-TYPE TRANSCRIPTIONAL REGULATOR BETI"/>
    <property type="match status" value="1"/>
</dbReference>
<keyword evidence="2 4" id="KW-0238">DNA-binding</keyword>
<dbReference type="Pfam" id="PF17932">
    <property type="entry name" value="TetR_C_24"/>
    <property type="match status" value="1"/>
</dbReference>
<dbReference type="InterPro" id="IPR041490">
    <property type="entry name" value="KstR2_TetR_C"/>
</dbReference>
<name>A0A1H2HXQ4_9ACTN</name>
<dbReference type="GO" id="GO:0003700">
    <property type="term" value="F:DNA-binding transcription factor activity"/>
    <property type="evidence" value="ECO:0007669"/>
    <property type="project" value="TreeGrafter"/>
</dbReference>
<reference evidence="7" key="1">
    <citation type="submission" date="2016-10" db="EMBL/GenBank/DDBJ databases">
        <authorList>
            <person name="Varghese N."/>
            <person name="Submissions S."/>
        </authorList>
    </citation>
    <scope>NUCLEOTIDE SEQUENCE [LARGE SCALE GENOMIC DNA]</scope>
    <source>
        <strain evidence="7">DSM 45079</strain>
    </source>
</reference>
<gene>
    <name evidence="6" type="ORF">SAMN04488563_1307</name>
</gene>
<accession>A0A1H2HXQ4</accession>
<dbReference type="SUPFAM" id="SSF46689">
    <property type="entry name" value="Homeodomain-like"/>
    <property type="match status" value="1"/>
</dbReference>
<dbReference type="InterPro" id="IPR050109">
    <property type="entry name" value="HTH-type_TetR-like_transc_reg"/>
</dbReference>
<keyword evidence="7" id="KW-1185">Reference proteome</keyword>
<evidence type="ECO:0000256" key="4">
    <source>
        <dbReference type="PROSITE-ProRule" id="PRU00335"/>
    </source>
</evidence>
<evidence type="ECO:0000256" key="3">
    <source>
        <dbReference type="ARBA" id="ARBA00023163"/>
    </source>
</evidence>
<organism evidence="6 7">
    <name type="scientific">Jiangella alkaliphila</name>
    <dbReference type="NCBI Taxonomy" id="419479"/>
    <lineage>
        <taxon>Bacteria</taxon>
        <taxon>Bacillati</taxon>
        <taxon>Actinomycetota</taxon>
        <taxon>Actinomycetes</taxon>
        <taxon>Jiangellales</taxon>
        <taxon>Jiangellaceae</taxon>
        <taxon>Jiangella</taxon>
    </lineage>
</organism>
<dbReference type="PROSITE" id="PS50977">
    <property type="entry name" value="HTH_TETR_2"/>
    <property type="match status" value="1"/>
</dbReference>
<evidence type="ECO:0000256" key="1">
    <source>
        <dbReference type="ARBA" id="ARBA00023015"/>
    </source>
</evidence>
<dbReference type="EMBL" id="LT629791">
    <property type="protein sequence ID" value="SDU36544.1"/>
    <property type="molecule type" value="Genomic_DNA"/>
</dbReference>
<dbReference type="Gene3D" id="1.10.10.60">
    <property type="entry name" value="Homeodomain-like"/>
    <property type="match status" value="1"/>
</dbReference>
<protein>
    <submittedName>
        <fullName evidence="6">DNA-binding transcriptional regulator, AcrR family</fullName>
    </submittedName>
</protein>
<feature type="DNA-binding region" description="H-T-H motif" evidence="4">
    <location>
        <begin position="41"/>
        <end position="60"/>
    </location>
</feature>
<dbReference type="SUPFAM" id="SSF48498">
    <property type="entry name" value="Tetracyclin repressor-like, C-terminal domain"/>
    <property type="match status" value="1"/>
</dbReference>
<feature type="domain" description="HTH tetR-type" evidence="5">
    <location>
        <begin position="18"/>
        <end position="78"/>
    </location>
</feature>
<keyword evidence="3" id="KW-0804">Transcription</keyword>
<keyword evidence="1" id="KW-0805">Transcription regulation</keyword>
<dbReference type="InterPro" id="IPR009057">
    <property type="entry name" value="Homeodomain-like_sf"/>
</dbReference>
<sequence length="214" mass="23904">MRPRNEATDQKSRSFIEAARRDQIVQAAVETLAEVGYAKASFARIAEHAGISAGLISYHFDHKAELFQQVVEDINALMDGWLTRHIGDAGTYREALQRLIEGFVLFCDSHRAHVLALGQVLAGAGGQENRELVRSQREQSVGQIEQMLREGQEHGEFRDFSPRFMAVTLLGSIEAIPSELFARPDTDVAAYAKELSMTYDLAVRKSRLSRITRG</sequence>
<dbReference type="Gene3D" id="1.10.357.10">
    <property type="entry name" value="Tetracycline Repressor, domain 2"/>
    <property type="match status" value="1"/>
</dbReference>
<dbReference type="InterPro" id="IPR001647">
    <property type="entry name" value="HTH_TetR"/>
</dbReference>
<dbReference type="AlphaFoldDB" id="A0A1H2HXQ4"/>
<dbReference type="GO" id="GO:0000976">
    <property type="term" value="F:transcription cis-regulatory region binding"/>
    <property type="evidence" value="ECO:0007669"/>
    <property type="project" value="TreeGrafter"/>
</dbReference>
<dbReference type="STRING" id="419479.SAMN04488563_1307"/>
<dbReference type="Proteomes" id="UP000182977">
    <property type="component" value="Chromosome I"/>
</dbReference>
<dbReference type="RefSeq" id="WP_046766885.1">
    <property type="nucleotide sequence ID" value="NZ_KQ061220.1"/>
</dbReference>
<evidence type="ECO:0000313" key="7">
    <source>
        <dbReference type="Proteomes" id="UP000182977"/>
    </source>
</evidence>
<dbReference type="PRINTS" id="PR00455">
    <property type="entry name" value="HTHTETR"/>
</dbReference>
<dbReference type="Pfam" id="PF00440">
    <property type="entry name" value="TetR_N"/>
    <property type="match status" value="1"/>
</dbReference>
<proteinExistence type="predicted"/>
<evidence type="ECO:0000259" key="5">
    <source>
        <dbReference type="PROSITE" id="PS50977"/>
    </source>
</evidence>
<evidence type="ECO:0000256" key="2">
    <source>
        <dbReference type="ARBA" id="ARBA00023125"/>
    </source>
</evidence>
<dbReference type="OrthoDB" id="3474596at2"/>
<dbReference type="PANTHER" id="PTHR30055">
    <property type="entry name" value="HTH-TYPE TRANSCRIPTIONAL REGULATOR RUTR"/>
    <property type="match status" value="1"/>
</dbReference>